<accession>A0ABR7X7R4</accession>
<name>A0ABR7X7R4_9SPHI</name>
<keyword evidence="2" id="KW-1185">Reference proteome</keyword>
<comment type="caution">
    <text evidence="1">The sequence shown here is derived from an EMBL/GenBank/DDBJ whole genome shotgun (WGS) entry which is preliminary data.</text>
</comment>
<protein>
    <submittedName>
        <fullName evidence="1">Uncharacterized protein</fullName>
    </submittedName>
</protein>
<evidence type="ECO:0000313" key="1">
    <source>
        <dbReference type="EMBL" id="MBD1386599.1"/>
    </source>
</evidence>
<dbReference type="Proteomes" id="UP000618754">
    <property type="component" value="Unassembled WGS sequence"/>
</dbReference>
<proteinExistence type="predicted"/>
<dbReference type="EMBL" id="JACWMW010000003">
    <property type="protein sequence ID" value="MBD1386599.1"/>
    <property type="molecule type" value="Genomic_DNA"/>
</dbReference>
<organism evidence="1 2">
    <name type="scientific">Mucilaginibacter rigui</name>
    <dbReference type="NCBI Taxonomy" id="534635"/>
    <lineage>
        <taxon>Bacteria</taxon>
        <taxon>Pseudomonadati</taxon>
        <taxon>Bacteroidota</taxon>
        <taxon>Sphingobacteriia</taxon>
        <taxon>Sphingobacteriales</taxon>
        <taxon>Sphingobacteriaceae</taxon>
        <taxon>Mucilaginibacter</taxon>
    </lineage>
</organism>
<sequence length="130" mass="14537">MLKRGLNTVICIWIINSIVYFHALNPFAANGINCDVPGGKCIVSSTLIDSIIDIGESLFNDQDHDHDHKIATKCRYLVSRNISTSVPAPFNTIFDFTGVSYKILNTIKNTAFAKASLPKYYSFLFRLSPF</sequence>
<reference evidence="1 2" key="1">
    <citation type="submission" date="2020-09" db="EMBL/GenBank/DDBJ databases">
        <title>Novel species of Mucilaginibacter isolated from a glacier on the Tibetan Plateau.</title>
        <authorList>
            <person name="Liu Q."/>
            <person name="Xin Y.-H."/>
        </authorList>
    </citation>
    <scope>NUCLEOTIDE SEQUENCE [LARGE SCALE GENOMIC DNA]</scope>
    <source>
        <strain evidence="1 2">CGMCC 1.13878</strain>
    </source>
</reference>
<evidence type="ECO:0000313" key="2">
    <source>
        <dbReference type="Proteomes" id="UP000618754"/>
    </source>
</evidence>
<dbReference type="RefSeq" id="WP_191176441.1">
    <property type="nucleotide sequence ID" value="NZ_JACWMW010000003.1"/>
</dbReference>
<gene>
    <name evidence="1" type="ORF">IDJ75_15030</name>
</gene>